<dbReference type="EMBL" id="FOAF01000004">
    <property type="protein sequence ID" value="SEL83361.1"/>
    <property type="molecule type" value="Genomic_DNA"/>
</dbReference>
<name>A0A1H7TEW7_OLID1</name>
<feature type="transmembrane region" description="Helical" evidence="2">
    <location>
        <begin position="12"/>
        <end position="35"/>
    </location>
</feature>
<proteinExistence type="predicted"/>
<dbReference type="Pfam" id="PF18936">
    <property type="entry name" value="DUF5684"/>
    <property type="match status" value="1"/>
</dbReference>
<feature type="compositionally biased region" description="Basic and acidic residues" evidence="1">
    <location>
        <begin position="150"/>
        <end position="169"/>
    </location>
</feature>
<keyword evidence="4" id="KW-1185">Reference proteome</keyword>
<protein>
    <recommendedName>
        <fullName evidence="5">Signal peptidase I</fullName>
    </recommendedName>
</protein>
<evidence type="ECO:0000313" key="4">
    <source>
        <dbReference type="Proteomes" id="UP000199421"/>
    </source>
</evidence>
<evidence type="ECO:0000256" key="2">
    <source>
        <dbReference type="SAM" id="Phobius"/>
    </source>
</evidence>
<keyword evidence="2" id="KW-0812">Transmembrane</keyword>
<keyword evidence="2" id="KW-1133">Transmembrane helix</keyword>
<dbReference type="AlphaFoldDB" id="A0A1H7TEW7"/>
<reference evidence="4" key="1">
    <citation type="submission" date="2016-10" db="EMBL/GenBank/DDBJ databases">
        <authorList>
            <person name="Varghese N."/>
            <person name="Submissions S."/>
        </authorList>
    </citation>
    <scope>NUCLEOTIDE SEQUENCE [LARGE SCALE GENOMIC DNA]</scope>
    <source>
        <strain evidence="4">DSM 18733</strain>
    </source>
</reference>
<dbReference type="STRING" id="407022.SAMN05661044_03498"/>
<dbReference type="OrthoDB" id="2376202at2"/>
<feature type="transmembrane region" description="Helical" evidence="2">
    <location>
        <begin position="71"/>
        <end position="93"/>
    </location>
</feature>
<feature type="transmembrane region" description="Helical" evidence="2">
    <location>
        <begin position="47"/>
        <end position="65"/>
    </location>
</feature>
<accession>A0A1H7TEW7</accession>
<dbReference type="RefSeq" id="WP_093326687.1">
    <property type="nucleotide sequence ID" value="NZ_FOAF01000004.1"/>
</dbReference>
<feature type="region of interest" description="Disordered" evidence="1">
    <location>
        <begin position="142"/>
        <end position="169"/>
    </location>
</feature>
<feature type="transmembrane region" description="Helical" evidence="2">
    <location>
        <begin position="100"/>
        <end position="117"/>
    </location>
</feature>
<evidence type="ECO:0008006" key="5">
    <source>
        <dbReference type="Google" id="ProtNLM"/>
    </source>
</evidence>
<evidence type="ECO:0000313" key="3">
    <source>
        <dbReference type="EMBL" id="SEL83361.1"/>
    </source>
</evidence>
<sequence>MDTYNYDESMGSGFLAGIGIGGTLIGLAAAVLAIAGLWKMFEKAGKPGWAAIIPVYNFIIMLEIVGKPLWWIIGILIPCVNFVVIIWVTNLLIKSFGKDVIYTVLALIFPYIIYPMIGFGSDRYLGPTAAEAQGGDSFNQFKNYKNPFDNNDKPQDPPKNDDRPQDPTV</sequence>
<evidence type="ECO:0000256" key="1">
    <source>
        <dbReference type="SAM" id="MobiDB-lite"/>
    </source>
</evidence>
<dbReference type="Proteomes" id="UP000199421">
    <property type="component" value="Unassembled WGS sequence"/>
</dbReference>
<keyword evidence="2" id="KW-0472">Membrane</keyword>
<organism evidence="3 4">
    <name type="scientific">Olivibacter domesticus</name>
    <name type="common">Pseudosphingobacterium domesticum</name>
    <dbReference type="NCBI Taxonomy" id="407022"/>
    <lineage>
        <taxon>Bacteria</taxon>
        <taxon>Pseudomonadati</taxon>
        <taxon>Bacteroidota</taxon>
        <taxon>Sphingobacteriia</taxon>
        <taxon>Sphingobacteriales</taxon>
        <taxon>Sphingobacteriaceae</taxon>
        <taxon>Olivibacter</taxon>
    </lineage>
</organism>
<gene>
    <name evidence="3" type="ORF">SAMN05661044_03498</name>
</gene>
<dbReference type="InterPro" id="IPR043739">
    <property type="entry name" value="DUF5684"/>
</dbReference>